<feature type="transmembrane region" description="Helical" evidence="1">
    <location>
        <begin position="12"/>
        <end position="31"/>
    </location>
</feature>
<evidence type="ECO:0000256" key="1">
    <source>
        <dbReference type="SAM" id="Phobius"/>
    </source>
</evidence>
<accession>Q48497</accession>
<sequence length="55" mass="6480">MLLGHLISSVLYHLTKLIILIRPLIGWLNFCENFRLKHIKRALLIAQLRLFIISI</sequence>
<keyword evidence="1" id="KW-0472">Membrane</keyword>
<protein>
    <submittedName>
        <fullName evidence="2">ORF2</fullName>
    </submittedName>
</protein>
<keyword evidence="1" id="KW-1133">Transmembrane helix</keyword>
<reference evidence="2" key="1">
    <citation type="journal article" date="1995" name="Appl. Environ. Microbiol.">
        <title>Isolation and characterization of acidocin A and cloning of the bacteriocin gene from Lactobacillus acidophilus.</title>
        <authorList>
            <person name="Kanatani K."/>
            <person name="Oshimura M."/>
            <person name="Sano K."/>
        </authorList>
    </citation>
    <scope>NUCLEOTIDE SEQUENCE</scope>
    <source>
        <strain evidence="2">TK9201</strain>
    </source>
</reference>
<dbReference type="EMBL" id="D37881">
    <property type="protein sequence ID" value="BAA07121.1"/>
    <property type="molecule type" value="Genomic_DNA"/>
</dbReference>
<name>Q48497_LACAI</name>
<organism evidence="2">
    <name type="scientific">Lactobacillus acidophilus</name>
    <dbReference type="NCBI Taxonomy" id="1579"/>
    <lineage>
        <taxon>Bacteria</taxon>
        <taxon>Bacillati</taxon>
        <taxon>Bacillota</taxon>
        <taxon>Bacilli</taxon>
        <taxon>Lactobacillales</taxon>
        <taxon>Lactobacillaceae</taxon>
        <taxon>Lactobacillus</taxon>
    </lineage>
</organism>
<evidence type="ECO:0000313" key="2">
    <source>
        <dbReference type="EMBL" id="BAA07121.1"/>
    </source>
</evidence>
<proteinExistence type="predicted"/>
<keyword evidence="1" id="KW-0812">Transmembrane</keyword>
<dbReference type="AlphaFoldDB" id="Q48497"/>